<proteinExistence type="inferred from homology"/>
<dbReference type="KEGG" id="soe:110784368"/>
<evidence type="ECO:0000256" key="4">
    <source>
        <dbReference type="ARBA" id="ARBA00023002"/>
    </source>
</evidence>
<dbReference type="PRINTS" id="PR00385">
    <property type="entry name" value="P450"/>
</dbReference>
<evidence type="ECO:0000256" key="5">
    <source>
        <dbReference type="ARBA" id="ARBA00023004"/>
    </source>
</evidence>
<dbReference type="Gene3D" id="1.10.630.10">
    <property type="entry name" value="Cytochrome P450"/>
    <property type="match status" value="1"/>
</dbReference>
<dbReference type="GO" id="GO:0020037">
    <property type="term" value="F:heme binding"/>
    <property type="evidence" value="ECO:0007669"/>
    <property type="project" value="InterPro"/>
</dbReference>
<dbReference type="Proteomes" id="UP000813463">
    <property type="component" value="Chromosome 6"/>
</dbReference>
<keyword evidence="5 7" id="KW-0408">Iron</keyword>
<reference evidence="11" key="2">
    <citation type="submission" date="2025-08" db="UniProtKB">
        <authorList>
            <consortium name="RefSeq"/>
        </authorList>
    </citation>
    <scope>IDENTIFICATION</scope>
    <source>
        <tissue evidence="11">Leaf</tissue>
    </source>
</reference>
<keyword evidence="4 8" id="KW-0560">Oxidoreductase</keyword>
<keyword evidence="9" id="KW-0732">Signal</keyword>
<evidence type="ECO:0000313" key="11">
    <source>
        <dbReference type="RefSeq" id="XP_021844509.2"/>
    </source>
</evidence>
<dbReference type="AlphaFoldDB" id="A0A9R0JRP8"/>
<comment type="cofactor">
    <cofactor evidence="7">
        <name>heme</name>
        <dbReference type="ChEBI" id="CHEBI:30413"/>
    </cofactor>
</comment>
<evidence type="ECO:0000256" key="3">
    <source>
        <dbReference type="ARBA" id="ARBA00022723"/>
    </source>
</evidence>
<dbReference type="Pfam" id="PF00067">
    <property type="entry name" value="p450"/>
    <property type="match status" value="1"/>
</dbReference>
<evidence type="ECO:0000256" key="6">
    <source>
        <dbReference type="ARBA" id="ARBA00023033"/>
    </source>
</evidence>
<keyword evidence="3 7" id="KW-0479">Metal-binding</keyword>
<comment type="similarity">
    <text evidence="1 8">Belongs to the cytochrome P450 family.</text>
</comment>
<evidence type="ECO:0000256" key="8">
    <source>
        <dbReference type="RuleBase" id="RU000461"/>
    </source>
</evidence>
<dbReference type="InterPro" id="IPR002401">
    <property type="entry name" value="Cyt_P450_E_grp-I"/>
</dbReference>
<evidence type="ECO:0000313" key="10">
    <source>
        <dbReference type="Proteomes" id="UP000813463"/>
    </source>
</evidence>
<sequence length="501" mass="56517">MDYLSFVLYLLLAWIAIHLVLSSTKKDSDSSPRILPPGPPTVPIFGNLFSLGTKPHISLTELAKRYGPLMTLQLGRVPTVIISSAVMAKEALQRNDISFSNRMVIDAVCALNHHENSLVWSQVSPKWRNLRKICSSHVFSTNRLDASQSLRMNKVKDLLSYATKCSEDNTTVDIGQAAFTTILNLLSSTIFSVDLGDPNSEFTHEFKEIVRGIMEEAGKPNFADYFPLLKKIDPQGIRRRMSVHFQKIIDLFNSMIDKRLQSRKTSDSIQDNDVLDALLGIDQNKTEKLEPSKIPYLLLDLFAAGTDTTSSTLEWAMAELLRNPDILKRVKQELCETIGKENPVQESDIIRLPYLQAIVKETFRLHPAVPFLVPRKVQSDVNLFGFTVPKNAQVLVNVYAIGRDPDVWERPELFDPERFIGSEIDVKGCDFELIPFGAGRRICPGLPLAVRIIHLMLGSLIHGFDWELEGGVSPEMMNMEEKFGFTLERDQRLRAIPVVRV</sequence>
<dbReference type="SUPFAM" id="SSF48264">
    <property type="entry name" value="Cytochrome P450"/>
    <property type="match status" value="1"/>
</dbReference>
<dbReference type="PROSITE" id="PS00086">
    <property type="entry name" value="CYTOCHROME_P450"/>
    <property type="match status" value="1"/>
</dbReference>
<keyword evidence="10" id="KW-1185">Reference proteome</keyword>
<dbReference type="PANTHER" id="PTHR47950:SF4">
    <property type="entry name" value="GERANIOL 8-HYDROXYLASE-LIKE"/>
    <property type="match status" value="1"/>
</dbReference>
<dbReference type="InterPro" id="IPR036396">
    <property type="entry name" value="Cyt_P450_sf"/>
</dbReference>
<feature type="binding site" description="axial binding residue" evidence="7">
    <location>
        <position position="443"/>
    </location>
    <ligand>
        <name>heme</name>
        <dbReference type="ChEBI" id="CHEBI:30413"/>
    </ligand>
    <ligandPart>
        <name>Fe</name>
        <dbReference type="ChEBI" id="CHEBI:18248"/>
    </ligandPart>
</feature>
<evidence type="ECO:0000256" key="9">
    <source>
        <dbReference type="SAM" id="SignalP"/>
    </source>
</evidence>
<dbReference type="InterPro" id="IPR017972">
    <property type="entry name" value="Cyt_P450_CS"/>
</dbReference>
<dbReference type="RefSeq" id="XP_021844509.2">
    <property type="nucleotide sequence ID" value="XM_021988817.2"/>
</dbReference>
<dbReference type="GO" id="GO:0016491">
    <property type="term" value="F:oxidoreductase activity"/>
    <property type="evidence" value="ECO:0000318"/>
    <property type="project" value="GO_Central"/>
</dbReference>
<dbReference type="GO" id="GO:0004497">
    <property type="term" value="F:monooxygenase activity"/>
    <property type="evidence" value="ECO:0007669"/>
    <property type="project" value="UniProtKB-KW"/>
</dbReference>
<dbReference type="PRINTS" id="PR00463">
    <property type="entry name" value="EP450I"/>
</dbReference>
<keyword evidence="6 8" id="KW-0503">Monooxygenase</keyword>
<dbReference type="CDD" id="cd11073">
    <property type="entry name" value="CYP76-like"/>
    <property type="match status" value="1"/>
</dbReference>
<dbReference type="GO" id="GO:0005506">
    <property type="term" value="F:iron ion binding"/>
    <property type="evidence" value="ECO:0007669"/>
    <property type="project" value="InterPro"/>
</dbReference>
<dbReference type="GeneID" id="110784368"/>
<protein>
    <submittedName>
        <fullName evidence="11">Geraniol 8-hydroxylase-like</fullName>
    </submittedName>
</protein>
<evidence type="ECO:0000256" key="7">
    <source>
        <dbReference type="PIRSR" id="PIRSR602401-1"/>
    </source>
</evidence>
<accession>A0A9R0JRP8</accession>
<reference evidence="10" key="1">
    <citation type="journal article" date="2021" name="Nat. Commun.">
        <title>Genomic analyses provide insights into spinach domestication and the genetic basis of agronomic traits.</title>
        <authorList>
            <person name="Cai X."/>
            <person name="Sun X."/>
            <person name="Xu C."/>
            <person name="Sun H."/>
            <person name="Wang X."/>
            <person name="Ge C."/>
            <person name="Zhang Z."/>
            <person name="Wang Q."/>
            <person name="Fei Z."/>
            <person name="Jiao C."/>
            <person name="Wang Q."/>
        </authorList>
    </citation>
    <scope>NUCLEOTIDE SEQUENCE [LARGE SCALE GENOMIC DNA]</scope>
    <source>
        <strain evidence="10">cv. Varoflay</strain>
    </source>
</reference>
<dbReference type="GO" id="GO:0016705">
    <property type="term" value="F:oxidoreductase activity, acting on paired donors, with incorporation or reduction of molecular oxygen"/>
    <property type="evidence" value="ECO:0007669"/>
    <property type="project" value="InterPro"/>
</dbReference>
<keyword evidence="2 7" id="KW-0349">Heme</keyword>
<feature type="signal peptide" evidence="9">
    <location>
        <begin position="1"/>
        <end position="22"/>
    </location>
</feature>
<gene>
    <name evidence="11" type="primary">LOC110784368</name>
</gene>
<dbReference type="InterPro" id="IPR001128">
    <property type="entry name" value="Cyt_P450"/>
</dbReference>
<organism evidence="10 11">
    <name type="scientific">Spinacia oleracea</name>
    <name type="common">Spinach</name>
    <dbReference type="NCBI Taxonomy" id="3562"/>
    <lineage>
        <taxon>Eukaryota</taxon>
        <taxon>Viridiplantae</taxon>
        <taxon>Streptophyta</taxon>
        <taxon>Embryophyta</taxon>
        <taxon>Tracheophyta</taxon>
        <taxon>Spermatophyta</taxon>
        <taxon>Magnoliopsida</taxon>
        <taxon>eudicotyledons</taxon>
        <taxon>Gunneridae</taxon>
        <taxon>Pentapetalae</taxon>
        <taxon>Caryophyllales</taxon>
        <taxon>Chenopodiaceae</taxon>
        <taxon>Chenopodioideae</taxon>
        <taxon>Anserineae</taxon>
        <taxon>Spinacia</taxon>
    </lineage>
</organism>
<feature type="chain" id="PRO_5046567903" evidence="9">
    <location>
        <begin position="23"/>
        <end position="501"/>
    </location>
</feature>
<dbReference type="PANTHER" id="PTHR47950">
    <property type="entry name" value="CYTOCHROME P450, FAMILY 76, SUBFAMILY C, POLYPEPTIDE 5-RELATED"/>
    <property type="match status" value="1"/>
</dbReference>
<evidence type="ECO:0000256" key="2">
    <source>
        <dbReference type="ARBA" id="ARBA00022617"/>
    </source>
</evidence>
<name>A0A9R0JRP8_SPIOL</name>
<evidence type="ECO:0000256" key="1">
    <source>
        <dbReference type="ARBA" id="ARBA00010617"/>
    </source>
</evidence>